<sequence>MSRMPLTRQPLHEAPSPGDGERWTCRYRIMVFATWLLPSLAQAGQGWWPIADSAALGGLLAGGICVFAAWGLRASNTIVKPRRPRGDSTDAYLSALITSLDELALVLDRERIIRLFAQPATFHRLTHADEVVGQRLDRAGLPEAIVTRLMAEATAIFDRNDAHLRTFRLDLGPEQRTLETRILPVDSSHGRVSSILILTRDITPRLLAEQNQAQRAALGRALTAVSIDLLRTPSNDLDSTIRTALERLGILLGADRGYQVLIEDDRMYPTHMWSVAGAAAPYEADQSLPIAALPNLTRTLAEERPVRIRSVAALPKGWATERATLAAKGAQSLIAVPLIDRGRLVGFVGFDSIRTTRGWSDDAQRGLRIFAELLVGLLERRRTDAARLADQARYREAIDDIQEIVFQTDADCRWTFLNPAWERVTGFPVTEALGRCSLEFAHPDDRRLGLVPFKPLVRGESDHCRYELRCLTRDGAERWLEVYARLRCGPQGEVAGTYGTLMDVTERKAAEEEIRQLAFYDSLTGLPNRRLLVDRLYQAMAAGSRDRQHGALLFIDLDNFKILNDTSGHHKGDLLLQQVAGRLRGCIRECDTVARLGGDEFVVMLAQLNPLAQQAAAQVATIGEKIRVALGAPYDLGNGPYDSTPSIGATLFFGHQWSVDDLLKRADIAMYQAKTAGRNALCFFDPTLQKEHNSRLRQAKDINGAIGRGELHLLFQPQIDAEDRVVSAEALLRWRQPERGTVSAAELIPQAIEAGLIATVGRWVMEEACNRLAAWSREPDLAELTLAVNVSLQQVQQTDFVPEVLSILKASGADPTRLRLELPERLFTDDIDTIAVKLQVLRWHGVGLALDDFGTGQGSLRRLQQLPLDQIKIDACFVRGLADDTNDATVARAIIAMGQALGLTVVAEGVERADQRQRLLDLGCQRFQGYLFSRPVPQGALRSRLKTLNRPKREAPQVAD</sequence>
<dbReference type="SUPFAM" id="SSF141868">
    <property type="entry name" value="EAL domain-like"/>
    <property type="match status" value="1"/>
</dbReference>
<dbReference type="CDD" id="cd01949">
    <property type="entry name" value="GGDEF"/>
    <property type="match status" value="1"/>
</dbReference>
<dbReference type="PROSITE" id="PS50883">
    <property type="entry name" value="EAL"/>
    <property type="match status" value="1"/>
</dbReference>
<dbReference type="SUPFAM" id="SSF55073">
    <property type="entry name" value="Nucleotide cyclase"/>
    <property type="match status" value="1"/>
</dbReference>
<dbReference type="Gene3D" id="3.20.20.450">
    <property type="entry name" value="EAL domain"/>
    <property type="match status" value="1"/>
</dbReference>
<dbReference type="Pfam" id="PF00990">
    <property type="entry name" value="GGDEF"/>
    <property type="match status" value="1"/>
</dbReference>
<reference evidence="5 6" key="1">
    <citation type="submission" date="2011-09" db="EMBL/GenBank/DDBJ databases">
        <title>Complete sequence of chromosome of Thioflavicoccus mobilis 8321.</title>
        <authorList>
            <consortium name="US DOE Joint Genome Institute"/>
            <person name="Lucas S."/>
            <person name="Han J."/>
            <person name="Lapidus A."/>
            <person name="Cheng J.-F."/>
            <person name="Goodwin L."/>
            <person name="Pitluck S."/>
            <person name="Peters L."/>
            <person name="Ovchinnikova G."/>
            <person name="Lu M."/>
            <person name="Detter J.C."/>
            <person name="Han C."/>
            <person name="Tapia R."/>
            <person name="Land M."/>
            <person name="Hauser L."/>
            <person name="Kyrpides N."/>
            <person name="Ivanova N."/>
            <person name="Pagani I."/>
            <person name="Vogl K."/>
            <person name="Liu Z."/>
            <person name="Imhoff J."/>
            <person name="Thiel V."/>
            <person name="Frigaard N.-U."/>
            <person name="Bryant D."/>
            <person name="Woyke T."/>
        </authorList>
    </citation>
    <scope>NUCLEOTIDE SEQUENCE [LARGE SCALE GENOMIC DNA]</scope>
    <source>
        <strain evidence="5 6">8321</strain>
    </source>
</reference>
<dbReference type="HOGENOM" id="CLU_000445_70_20_6"/>
<dbReference type="NCBIfam" id="TIGR00229">
    <property type="entry name" value="sensory_box"/>
    <property type="match status" value="1"/>
</dbReference>
<dbReference type="EMBL" id="CP003051">
    <property type="protein sequence ID" value="AGA89600.1"/>
    <property type="molecule type" value="Genomic_DNA"/>
</dbReference>
<evidence type="ECO:0000259" key="2">
    <source>
        <dbReference type="PROSITE" id="PS50113"/>
    </source>
</evidence>
<dbReference type="PROSITE" id="PS50113">
    <property type="entry name" value="PAC"/>
    <property type="match status" value="1"/>
</dbReference>
<dbReference type="SMART" id="SM00052">
    <property type="entry name" value="EAL"/>
    <property type="match status" value="1"/>
</dbReference>
<dbReference type="KEGG" id="tmb:Thimo_0761"/>
<dbReference type="InterPro" id="IPR000700">
    <property type="entry name" value="PAS-assoc_C"/>
</dbReference>
<dbReference type="InterPro" id="IPR000014">
    <property type="entry name" value="PAS"/>
</dbReference>
<dbReference type="InterPro" id="IPR035919">
    <property type="entry name" value="EAL_sf"/>
</dbReference>
<dbReference type="SMART" id="SM00086">
    <property type="entry name" value="PAC"/>
    <property type="match status" value="2"/>
</dbReference>
<dbReference type="eggNOG" id="COG5001">
    <property type="taxonomic scope" value="Bacteria"/>
</dbReference>
<dbReference type="InterPro" id="IPR052155">
    <property type="entry name" value="Biofilm_reg_signaling"/>
</dbReference>
<dbReference type="AlphaFoldDB" id="L0GW45"/>
<dbReference type="InterPro" id="IPR029787">
    <property type="entry name" value="Nucleotide_cyclase"/>
</dbReference>
<dbReference type="SUPFAM" id="SSF55781">
    <property type="entry name" value="GAF domain-like"/>
    <property type="match status" value="1"/>
</dbReference>
<dbReference type="Pfam" id="PF01590">
    <property type="entry name" value="GAF"/>
    <property type="match status" value="1"/>
</dbReference>
<feature type="domain" description="PAS" evidence="1">
    <location>
        <begin position="390"/>
        <end position="446"/>
    </location>
</feature>
<dbReference type="PROSITE" id="PS50112">
    <property type="entry name" value="PAS"/>
    <property type="match status" value="1"/>
</dbReference>
<evidence type="ECO:0000313" key="6">
    <source>
        <dbReference type="Proteomes" id="UP000010816"/>
    </source>
</evidence>
<dbReference type="Gene3D" id="3.30.450.20">
    <property type="entry name" value="PAS domain"/>
    <property type="match status" value="2"/>
</dbReference>
<dbReference type="Gene3D" id="3.30.70.270">
    <property type="match status" value="1"/>
</dbReference>
<dbReference type="Proteomes" id="UP000010816">
    <property type="component" value="Chromosome"/>
</dbReference>
<organism evidence="5 6">
    <name type="scientific">Thioflavicoccus mobilis 8321</name>
    <dbReference type="NCBI Taxonomy" id="765912"/>
    <lineage>
        <taxon>Bacteria</taxon>
        <taxon>Pseudomonadati</taxon>
        <taxon>Pseudomonadota</taxon>
        <taxon>Gammaproteobacteria</taxon>
        <taxon>Chromatiales</taxon>
        <taxon>Chromatiaceae</taxon>
        <taxon>Thioflavicoccus</taxon>
    </lineage>
</organism>
<dbReference type="RefSeq" id="WP_015279747.1">
    <property type="nucleotide sequence ID" value="NC_019940.1"/>
</dbReference>
<keyword evidence="6" id="KW-1185">Reference proteome</keyword>
<dbReference type="InterPro" id="IPR000160">
    <property type="entry name" value="GGDEF_dom"/>
</dbReference>
<evidence type="ECO:0000313" key="5">
    <source>
        <dbReference type="EMBL" id="AGA89600.1"/>
    </source>
</evidence>
<dbReference type="Pfam" id="PF08448">
    <property type="entry name" value="PAS_4"/>
    <property type="match status" value="2"/>
</dbReference>
<dbReference type="Pfam" id="PF00563">
    <property type="entry name" value="EAL"/>
    <property type="match status" value="1"/>
</dbReference>
<dbReference type="PANTHER" id="PTHR44757:SF2">
    <property type="entry name" value="BIOFILM ARCHITECTURE MAINTENANCE PROTEIN MBAA"/>
    <property type="match status" value="1"/>
</dbReference>
<dbReference type="eggNOG" id="COG2203">
    <property type="taxonomic scope" value="Bacteria"/>
</dbReference>
<feature type="domain" description="EAL" evidence="3">
    <location>
        <begin position="695"/>
        <end position="949"/>
    </location>
</feature>
<protein>
    <submittedName>
        <fullName evidence="5">PAS domain S-box/diguanylate cyclase (GGDEF) domain-containing protein</fullName>
    </submittedName>
</protein>
<dbReference type="Gene3D" id="3.30.450.40">
    <property type="match status" value="1"/>
</dbReference>
<dbReference type="NCBIfam" id="TIGR00254">
    <property type="entry name" value="GGDEF"/>
    <property type="match status" value="1"/>
</dbReference>
<dbReference type="SMART" id="SM00091">
    <property type="entry name" value="PAS"/>
    <property type="match status" value="1"/>
</dbReference>
<dbReference type="CDD" id="cd01948">
    <property type="entry name" value="EAL"/>
    <property type="match status" value="1"/>
</dbReference>
<dbReference type="InterPro" id="IPR001633">
    <property type="entry name" value="EAL_dom"/>
</dbReference>
<dbReference type="SMART" id="SM00065">
    <property type="entry name" value="GAF"/>
    <property type="match status" value="1"/>
</dbReference>
<dbReference type="PANTHER" id="PTHR44757">
    <property type="entry name" value="DIGUANYLATE CYCLASE DGCP"/>
    <property type="match status" value="1"/>
</dbReference>
<accession>L0GW45</accession>
<dbReference type="InterPro" id="IPR043128">
    <property type="entry name" value="Rev_trsase/Diguanyl_cyclase"/>
</dbReference>
<name>L0GW45_9GAMM</name>
<proteinExistence type="predicted"/>
<evidence type="ECO:0000259" key="1">
    <source>
        <dbReference type="PROSITE" id="PS50112"/>
    </source>
</evidence>
<dbReference type="SUPFAM" id="SSF55785">
    <property type="entry name" value="PYP-like sensor domain (PAS domain)"/>
    <property type="match status" value="1"/>
</dbReference>
<dbReference type="InterPro" id="IPR013656">
    <property type="entry name" value="PAS_4"/>
</dbReference>
<dbReference type="STRING" id="765912.Thimo_0761"/>
<dbReference type="InterPro" id="IPR035965">
    <property type="entry name" value="PAS-like_dom_sf"/>
</dbReference>
<evidence type="ECO:0000259" key="3">
    <source>
        <dbReference type="PROSITE" id="PS50883"/>
    </source>
</evidence>
<evidence type="ECO:0000259" key="4">
    <source>
        <dbReference type="PROSITE" id="PS50887"/>
    </source>
</evidence>
<dbReference type="InterPro" id="IPR003018">
    <property type="entry name" value="GAF"/>
</dbReference>
<gene>
    <name evidence="5" type="ORF">Thimo_0761</name>
</gene>
<dbReference type="InterPro" id="IPR001610">
    <property type="entry name" value="PAC"/>
</dbReference>
<dbReference type="CDD" id="cd00130">
    <property type="entry name" value="PAS"/>
    <property type="match status" value="1"/>
</dbReference>
<dbReference type="SMART" id="SM00267">
    <property type="entry name" value="GGDEF"/>
    <property type="match status" value="1"/>
</dbReference>
<feature type="domain" description="GGDEF" evidence="4">
    <location>
        <begin position="548"/>
        <end position="686"/>
    </location>
</feature>
<dbReference type="PATRIC" id="fig|765912.4.peg.748"/>
<dbReference type="InterPro" id="IPR029016">
    <property type="entry name" value="GAF-like_dom_sf"/>
</dbReference>
<dbReference type="PROSITE" id="PS50887">
    <property type="entry name" value="GGDEF"/>
    <property type="match status" value="1"/>
</dbReference>
<feature type="domain" description="PAC" evidence="2">
    <location>
        <begin position="464"/>
        <end position="516"/>
    </location>
</feature>